<proteinExistence type="predicted"/>
<reference evidence="1" key="1">
    <citation type="submission" date="2019-04" db="EMBL/GenBank/DDBJ databases">
        <title>Microbes associate with the intestines of laboratory mice.</title>
        <authorList>
            <person name="Navarre W."/>
            <person name="Wong E."/>
            <person name="Huang K."/>
            <person name="Tropini C."/>
            <person name="Ng K."/>
            <person name="Yu B."/>
        </authorList>
    </citation>
    <scope>NUCLEOTIDE SEQUENCE</scope>
    <source>
        <strain evidence="1">NM04_E33</strain>
    </source>
</reference>
<accession>A0AC61RLG1</accession>
<evidence type="ECO:0000313" key="2">
    <source>
        <dbReference type="Proteomes" id="UP000306319"/>
    </source>
</evidence>
<dbReference type="Proteomes" id="UP000306319">
    <property type="component" value="Unassembled WGS sequence"/>
</dbReference>
<gene>
    <name evidence="1" type="ORF">E5331_07265</name>
</gene>
<organism evidence="1 2">
    <name type="scientific">Lepagella muris</name>
    <dbReference type="NCBI Taxonomy" id="3032870"/>
    <lineage>
        <taxon>Bacteria</taxon>
        <taxon>Pseudomonadati</taxon>
        <taxon>Bacteroidota</taxon>
        <taxon>Bacteroidia</taxon>
        <taxon>Bacteroidales</taxon>
        <taxon>Muribaculaceae</taxon>
        <taxon>Lepagella</taxon>
    </lineage>
</organism>
<dbReference type="EMBL" id="SRYB01000008">
    <property type="protein sequence ID" value="TGY79171.1"/>
    <property type="molecule type" value="Genomic_DNA"/>
</dbReference>
<name>A0AC61RLG1_9BACT</name>
<evidence type="ECO:0000313" key="1">
    <source>
        <dbReference type="EMBL" id="TGY79171.1"/>
    </source>
</evidence>
<comment type="caution">
    <text evidence="1">The sequence shown here is derived from an EMBL/GenBank/DDBJ whole genome shotgun (WGS) entry which is preliminary data.</text>
</comment>
<keyword evidence="2" id="KW-1185">Reference proteome</keyword>
<protein>
    <submittedName>
        <fullName evidence="1">Efflux RND transporter periplasmic adaptor subunit</fullName>
    </submittedName>
</protein>
<sequence>MMKSKLISFSILSLLLATSCGGKTETKEDTADEKKPLVKVETVDFRPVVQEGHYTATVEPELINNISAASPNRIKQILVDEGIRVSKGQKLVVMDDVNTTSYELQVANAKANLENVQLNYDRAVELLKIGGGTQQNVDQMQLQLTNAKNALASAERSLRNVQENTVLVSPIDGIVTARNYDPGDMTGALPIVTVAQVQPVKIVINVSESELSKVKKGMPADVTFDTYGDELFNGTITMVAPTVDADSRTFGVEITMKNPEGRILPGMFGRVQLNLGEAEHVVVADRAVVKQPGSGNHYVYVLNSDGTVSYNKVELGQRLGNTYELLSGVEPGSKVVVSGQSKLANGMAVDVAK</sequence>